<proteinExistence type="predicted"/>
<feature type="compositionally biased region" description="Basic and acidic residues" evidence="1">
    <location>
        <begin position="27"/>
        <end position="46"/>
    </location>
</feature>
<feature type="region of interest" description="Disordered" evidence="1">
    <location>
        <begin position="27"/>
        <end position="156"/>
    </location>
</feature>
<feature type="compositionally biased region" description="Polar residues" evidence="1">
    <location>
        <begin position="236"/>
        <end position="257"/>
    </location>
</feature>
<protein>
    <submittedName>
        <fullName evidence="3">Uncharacterized protein</fullName>
    </submittedName>
</protein>
<reference evidence="3 4" key="2">
    <citation type="submission" date="2019-01" db="EMBL/GenBank/DDBJ databases">
        <title>A chromosome length genome reference of the Java medaka (oryzias javanicus).</title>
        <authorList>
            <person name="Herpin A."/>
            <person name="Takehana Y."/>
            <person name="Naruse K."/>
            <person name="Ansai S."/>
            <person name="Kawaguchi M."/>
        </authorList>
    </citation>
    <scope>NUCLEOTIDE SEQUENCE [LARGE SCALE GENOMIC DNA]</scope>
    <source>
        <strain evidence="3">RS831</strain>
        <tissue evidence="3">Whole body</tissue>
    </source>
</reference>
<evidence type="ECO:0000256" key="2">
    <source>
        <dbReference type="SAM" id="SignalP"/>
    </source>
</evidence>
<feature type="compositionally biased region" description="Polar residues" evidence="1">
    <location>
        <begin position="201"/>
        <end position="219"/>
    </location>
</feature>
<evidence type="ECO:0000256" key="1">
    <source>
        <dbReference type="SAM" id="MobiDB-lite"/>
    </source>
</evidence>
<dbReference type="OrthoDB" id="10401202at2759"/>
<feature type="region of interest" description="Disordered" evidence="1">
    <location>
        <begin position="188"/>
        <end position="257"/>
    </location>
</feature>
<sequence length="257" mass="28446">MAKAIGGFLRLLLLLFLAAKGCQSEDAHVGSAENYRDEAELDPRDELESDSYAPRDQTLWSPELFDWEDSELKTNDSLSSDNSTVDQHEEETLENNSSAQDLSNTVNYSEDEVEEFGCPSEQQPRSWPSHKEPQQSTCQSQESKKLGLPGQNDQSPERVSILAHPHIWVTGPTNTEVNSIMVKHITTANPKQGNGKAPHITPTNLKRSPSKPTHTTNPKWSLGRASGLIFHKESNTCRSPFSTGQSHTTASHPTSQN</sequence>
<evidence type="ECO:0000313" key="4">
    <source>
        <dbReference type="Proteomes" id="UP000283210"/>
    </source>
</evidence>
<organism evidence="3 4">
    <name type="scientific">Oryzias javanicus</name>
    <name type="common">Javanese ricefish</name>
    <name type="synonym">Aplocheilus javanicus</name>
    <dbReference type="NCBI Taxonomy" id="123683"/>
    <lineage>
        <taxon>Eukaryota</taxon>
        <taxon>Metazoa</taxon>
        <taxon>Chordata</taxon>
        <taxon>Craniata</taxon>
        <taxon>Vertebrata</taxon>
        <taxon>Euteleostomi</taxon>
        <taxon>Actinopterygii</taxon>
        <taxon>Neopterygii</taxon>
        <taxon>Teleostei</taxon>
        <taxon>Neoteleostei</taxon>
        <taxon>Acanthomorphata</taxon>
        <taxon>Ovalentaria</taxon>
        <taxon>Atherinomorphae</taxon>
        <taxon>Beloniformes</taxon>
        <taxon>Adrianichthyidae</taxon>
        <taxon>Oryziinae</taxon>
        <taxon>Oryzias</taxon>
    </lineage>
</organism>
<evidence type="ECO:0000313" key="3">
    <source>
        <dbReference type="EMBL" id="RVE58577.1"/>
    </source>
</evidence>
<feature type="chain" id="PRO_5018692949" evidence="2">
    <location>
        <begin position="25"/>
        <end position="257"/>
    </location>
</feature>
<reference evidence="3 4" key="1">
    <citation type="submission" date="2018-11" db="EMBL/GenBank/DDBJ databases">
        <authorList>
            <person name="Lopez-Roques C."/>
            <person name="Donnadieu C."/>
            <person name="Bouchez O."/>
            <person name="Klopp C."/>
            <person name="Cabau C."/>
            <person name="Zahm M."/>
        </authorList>
    </citation>
    <scope>NUCLEOTIDE SEQUENCE [LARGE SCALE GENOMIC DNA]</scope>
    <source>
        <strain evidence="3">RS831</strain>
        <tissue evidence="3">Whole body</tissue>
    </source>
</reference>
<name>A0A3S2PDJ0_ORYJA</name>
<feature type="compositionally biased region" description="Polar residues" evidence="1">
    <location>
        <begin position="75"/>
        <end position="85"/>
    </location>
</feature>
<accession>A0A3S2PDJ0</accession>
<dbReference type="Proteomes" id="UP000283210">
    <property type="component" value="Chromosome 20"/>
</dbReference>
<dbReference type="AlphaFoldDB" id="A0A3S2PDJ0"/>
<feature type="compositionally biased region" description="Polar residues" evidence="1">
    <location>
        <begin position="94"/>
        <end position="108"/>
    </location>
</feature>
<feature type="signal peptide" evidence="2">
    <location>
        <begin position="1"/>
        <end position="24"/>
    </location>
</feature>
<gene>
    <name evidence="3" type="ORF">OJAV_G00195630</name>
</gene>
<keyword evidence="4" id="KW-1185">Reference proteome</keyword>
<dbReference type="EMBL" id="CM012456">
    <property type="protein sequence ID" value="RVE58577.1"/>
    <property type="molecule type" value="Genomic_DNA"/>
</dbReference>
<keyword evidence="2" id="KW-0732">Signal</keyword>